<dbReference type="GO" id="GO:0009341">
    <property type="term" value="C:beta-galactosidase complex"/>
    <property type="evidence" value="ECO:0007669"/>
    <property type="project" value="InterPro"/>
</dbReference>
<feature type="domain" description="Glycoside hydrolase family 42 N-terminal" evidence="3">
    <location>
        <begin position="33"/>
        <end position="83"/>
    </location>
</feature>
<name>X1NZL9_9ZZZZ</name>
<keyword evidence="1" id="KW-0378">Hydrolase</keyword>
<protein>
    <recommendedName>
        <fullName evidence="3">Glycoside hydrolase family 42 N-terminal domain-containing protein</fullName>
    </recommendedName>
</protein>
<dbReference type="GO" id="GO:0004565">
    <property type="term" value="F:beta-galactosidase activity"/>
    <property type="evidence" value="ECO:0007669"/>
    <property type="project" value="InterPro"/>
</dbReference>
<dbReference type="GO" id="GO:0005975">
    <property type="term" value="P:carbohydrate metabolic process"/>
    <property type="evidence" value="ECO:0007669"/>
    <property type="project" value="InterPro"/>
</dbReference>
<proteinExistence type="predicted"/>
<evidence type="ECO:0000313" key="4">
    <source>
        <dbReference type="EMBL" id="GAI49472.1"/>
    </source>
</evidence>
<keyword evidence="2" id="KW-0326">Glycosidase</keyword>
<evidence type="ECO:0000259" key="3">
    <source>
        <dbReference type="Pfam" id="PF02449"/>
    </source>
</evidence>
<dbReference type="EMBL" id="BARV01033361">
    <property type="protein sequence ID" value="GAI49472.1"/>
    <property type="molecule type" value="Genomic_DNA"/>
</dbReference>
<feature type="non-terminal residue" evidence="4">
    <location>
        <position position="90"/>
    </location>
</feature>
<evidence type="ECO:0000256" key="2">
    <source>
        <dbReference type="ARBA" id="ARBA00023295"/>
    </source>
</evidence>
<evidence type="ECO:0000256" key="1">
    <source>
        <dbReference type="ARBA" id="ARBA00022801"/>
    </source>
</evidence>
<comment type="caution">
    <text evidence="4">The sequence shown here is derived from an EMBL/GenBank/DDBJ whole genome shotgun (WGS) entry which is preliminary data.</text>
</comment>
<dbReference type="InterPro" id="IPR017853">
    <property type="entry name" value="GH"/>
</dbReference>
<gene>
    <name evidence="4" type="ORF">S06H3_52445</name>
</gene>
<reference evidence="4" key="1">
    <citation type="journal article" date="2014" name="Front. Microbiol.">
        <title>High frequency of phylogenetically diverse reductive dehalogenase-homologous genes in deep subseafloor sedimentary metagenomes.</title>
        <authorList>
            <person name="Kawai M."/>
            <person name="Futagami T."/>
            <person name="Toyoda A."/>
            <person name="Takaki Y."/>
            <person name="Nishi S."/>
            <person name="Hori S."/>
            <person name="Arai W."/>
            <person name="Tsubouchi T."/>
            <person name="Morono Y."/>
            <person name="Uchiyama I."/>
            <person name="Ito T."/>
            <person name="Fujiyama A."/>
            <person name="Inagaki F."/>
            <person name="Takami H."/>
        </authorList>
    </citation>
    <scope>NUCLEOTIDE SEQUENCE</scope>
    <source>
        <strain evidence="4">Expedition CK06-06</strain>
    </source>
</reference>
<dbReference type="Pfam" id="PF02449">
    <property type="entry name" value="Glyco_hydro_42"/>
    <property type="match status" value="1"/>
</dbReference>
<accession>X1NZL9</accession>
<dbReference type="SUPFAM" id="SSF51445">
    <property type="entry name" value="(Trans)glycosidases"/>
    <property type="match status" value="1"/>
</dbReference>
<dbReference type="AlphaFoldDB" id="X1NZL9"/>
<organism evidence="4">
    <name type="scientific">marine sediment metagenome</name>
    <dbReference type="NCBI Taxonomy" id="412755"/>
    <lineage>
        <taxon>unclassified sequences</taxon>
        <taxon>metagenomes</taxon>
        <taxon>ecological metagenomes</taxon>
    </lineage>
</organism>
<dbReference type="Gene3D" id="3.20.20.80">
    <property type="entry name" value="Glycosidases"/>
    <property type="match status" value="1"/>
</dbReference>
<sequence>MTDVKRVFMVNGKPFYSVGGQSRNSSGYNDSESETAFKAIKLLHGNTLEIPVYWEQVEPEEGKFDFTSVDALLASARRYGVKLIPLWFAT</sequence>
<dbReference type="InterPro" id="IPR013529">
    <property type="entry name" value="Glyco_hydro_42_N"/>
</dbReference>